<proteinExistence type="predicted"/>
<reference evidence="1 2" key="2">
    <citation type="journal article" date="2022" name="Mol. Ecol. Resour.">
        <title>The genomes of chicory, endive, great burdock and yacon provide insights into Asteraceae paleo-polyploidization history and plant inulin production.</title>
        <authorList>
            <person name="Fan W."/>
            <person name="Wang S."/>
            <person name="Wang H."/>
            <person name="Wang A."/>
            <person name="Jiang F."/>
            <person name="Liu H."/>
            <person name="Zhao H."/>
            <person name="Xu D."/>
            <person name="Zhang Y."/>
        </authorList>
    </citation>
    <scope>NUCLEOTIDE SEQUENCE [LARGE SCALE GENOMIC DNA]</scope>
    <source>
        <strain evidence="2">cv. Punajuju</strain>
        <tissue evidence="1">Leaves</tissue>
    </source>
</reference>
<dbReference type="Proteomes" id="UP001055811">
    <property type="component" value="Linkage Group LG04"/>
</dbReference>
<evidence type="ECO:0000313" key="1">
    <source>
        <dbReference type="EMBL" id="KAI3750121.1"/>
    </source>
</evidence>
<reference evidence="2" key="1">
    <citation type="journal article" date="2022" name="Mol. Ecol. Resour.">
        <title>The genomes of chicory, endive, great burdock and yacon provide insights into Asteraceae palaeo-polyploidization history and plant inulin production.</title>
        <authorList>
            <person name="Fan W."/>
            <person name="Wang S."/>
            <person name="Wang H."/>
            <person name="Wang A."/>
            <person name="Jiang F."/>
            <person name="Liu H."/>
            <person name="Zhao H."/>
            <person name="Xu D."/>
            <person name="Zhang Y."/>
        </authorList>
    </citation>
    <scope>NUCLEOTIDE SEQUENCE [LARGE SCALE GENOMIC DNA]</scope>
    <source>
        <strain evidence="2">cv. Punajuju</strain>
    </source>
</reference>
<sequence>MEVWLIWIGLIGTSAGILLIALLDLCDNSALFTKGTIIFGCFLLCSGIALITDILFSAYRLVEPVGITETAIDDAIEKLLAGGYKVGRVGQLETSEQAKSRGSTVVIQRKLVNVLTPSTLVNGNIGHQVVHLLALKEGIRNVDSRVAWPNIIPETNQLSRESYLLCQEISGLFLFFT</sequence>
<keyword evidence="2" id="KW-1185">Reference proteome</keyword>
<dbReference type="EMBL" id="CM042012">
    <property type="protein sequence ID" value="KAI3750121.1"/>
    <property type="molecule type" value="Genomic_DNA"/>
</dbReference>
<accession>A0ACB9DUI3</accession>
<evidence type="ECO:0000313" key="2">
    <source>
        <dbReference type="Proteomes" id="UP001055811"/>
    </source>
</evidence>
<comment type="caution">
    <text evidence="1">The sequence shown here is derived from an EMBL/GenBank/DDBJ whole genome shotgun (WGS) entry which is preliminary data.</text>
</comment>
<protein>
    <submittedName>
        <fullName evidence="1">Uncharacterized protein</fullName>
    </submittedName>
</protein>
<name>A0ACB9DUI3_CICIN</name>
<organism evidence="1 2">
    <name type="scientific">Cichorium intybus</name>
    <name type="common">Chicory</name>
    <dbReference type="NCBI Taxonomy" id="13427"/>
    <lineage>
        <taxon>Eukaryota</taxon>
        <taxon>Viridiplantae</taxon>
        <taxon>Streptophyta</taxon>
        <taxon>Embryophyta</taxon>
        <taxon>Tracheophyta</taxon>
        <taxon>Spermatophyta</taxon>
        <taxon>Magnoliopsida</taxon>
        <taxon>eudicotyledons</taxon>
        <taxon>Gunneridae</taxon>
        <taxon>Pentapetalae</taxon>
        <taxon>asterids</taxon>
        <taxon>campanulids</taxon>
        <taxon>Asterales</taxon>
        <taxon>Asteraceae</taxon>
        <taxon>Cichorioideae</taxon>
        <taxon>Cichorieae</taxon>
        <taxon>Cichoriinae</taxon>
        <taxon>Cichorium</taxon>
    </lineage>
</organism>
<gene>
    <name evidence="1" type="ORF">L2E82_20746</name>
</gene>